<accession>A0A7J9ITM8</accession>
<protein>
    <recommendedName>
        <fullName evidence="1">PGG domain-containing protein</fullName>
    </recommendedName>
</protein>
<sequence length="108" mass="12037">MQETYVRSFTAVDIAMQNENQEMFNVLNKVRDNVIRFVKGQQIDISSETRDALLVVAALVATGTFQAVLSPPGGLRQADSSDNDSLPFSKVGKVVMKEWLFIIFLVLN</sequence>
<name>A0A7J9ITM8_9ROSI</name>
<dbReference type="InterPro" id="IPR026961">
    <property type="entry name" value="PGG_dom"/>
</dbReference>
<reference evidence="2 3" key="1">
    <citation type="journal article" date="2019" name="Genome Biol. Evol.">
        <title>Insights into the evolution of the New World diploid cottons (Gossypium, subgenus Houzingenia) based on genome sequencing.</title>
        <authorList>
            <person name="Grover C.E."/>
            <person name="Arick M.A. 2nd"/>
            <person name="Thrash A."/>
            <person name="Conover J.L."/>
            <person name="Sanders W.S."/>
            <person name="Peterson D.G."/>
            <person name="Frelichowski J.E."/>
            <person name="Scheffler J.A."/>
            <person name="Scheffler B.E."/>
            <person name="Wendel J.F."/>
        </authorList>
    </citation>
    <scope>NUCLEOTIDE SEQUENCE [LARGE SCALE GENOMIC DNA]</scope>
    <source>
        <strain evidence="2">6</strain>
        <tissue evidence="2">Leaf</tissue>
    </source>
</reference>
<feature type="non-terminal residue" evidence="2">
    <location>
        <position position="108"/>
    </location>
</feature>
<dbReference type="AlphaFoldDB" id="A0A7J9ITM8"/>
<feature type="domain" description="PGG" evidence="1">
    <location>
        <begin position="47"/>
        <end position="108"/>
    </location>
</feature>
<dbReference type="EMBL" id="JABFAE010000003">
    <property type="protein sequence ID" value="MBA0825489.1"/>
    <property type="molecule type" value="Genomic_DNA"/>
</dbReference>
<dbReference type="Proteomes" id="UP000593575">
    <property type="component" value="Unassembled WGS sequence"/>
</dbReference>
<proteinExistence type="predicted"/>
<dbReference type="Pfam" id="PF13962">
    <property type="entry name" value="PGG"/>
    <property type="match status" value="1"/>
</dbReference>
<gene>
    <name evidence="2" type="ORF">Goarm_022068</name>
</gene>
<evidence type="ECO:0000313" key="2">
    <source>
        <dbReference type="EMBL" id="MBA0825489.1"/>
    </source>
</evidence>
<comment type="caution">
    <text evidence="2">The sequence shown here is derived from an EMBL/GenBank/DDBJ whole genome shotgun (WGS) entry which is preliminary data.</text>
</comment>
<organism evidence="2 3">
    <name type="scientific">Gossypium armourianum</name>
    <dbReference type="NCBI Taxonomy" id="34283"/>
    <lineage>
        <taxon>Eukaryota</taxon>
        <taxon>Viridiplantae</taxon>
        <taxon>Streptophyta</taxon>
        <taxon>Embryophyta</taxon>
        <taxon>Tracheophyta</taxon>
        <taxon>Spermatophyta</taxon>
        <taxon>Magnoliopsida</taxon>
        <taxon>eudicotyledons</taxon>
        <taxon>Gunneridae</taxon>
        <taxon>Pentapetalae</taxon>
        <taxon>rosids</taxon>
        <taxon>malvids</taxon>
        <taxon>Malvales</taxon>
        <taxon>Malvaceae</taxon>
        <taxon>Malvoideae</taxon>
        <taxon>Gossypium</taxon>
    </lineage>
</organism>
<keyword evidence="3" id="KW-1185">Reference proteome</keyword>
<evidence type="ECO:0000259" key="1">
    <source>
        <dbReference type="Pfam" id="PF13962"/>
    </source>
</evidence>
<evidence type="ECO:0000313" key="3">
    <source>
        <dbReference type="Proteomes" id="UP000593575"/>
    </source>
</evidence>